<dbReference type="STRING" id="305900.GV64_15655"/>
<comment type="caution">
    <text evidence="3">The sequence shown here is derived from an EMBL/GenBank/DDBJ whole genome shotgun (WGS) entry which is preliminary data.</text>
</comment>
<dbReference type="PANTHER" id="PTHR43240:SF7">
    <property type="entry name" value="BLR7284 PROTEIN"/>
    <property type="match status" value="1"/>
</dbReference>
<reference evidence="3 4" key="1">
    <citation type="submission" date="2014-06" db="EMBL/GenBank/DDBJ databases">
        <title>Whole Genome Sequences of Three Symbiotic Endozoicomonas Bacteria.</title>
        <authorList>
            <person name="Neave M.J."/>
            <person name="Apprill A."/>
            <person name="Voolstra C.R."/>
        </authorList>
    </citation>
    <scope>NUCLEOTIDE SEQUENCE [LARGE SCALE GENOMIC DNA]</scope>
    <source>
        <strain evidence="3 4">DSM 22380</strain>
    </source>
</reference>
<dbReference type="GO" id="GO:0005829">
    <property type="term" value="C:cytosol"/>
    <property type="evidence" value="ECO:0007669"/>
    <property type="project" value="TreeGrafter"/>
</dbReference>
<dbReference type="NCBIfam" id="TIGR00369">
    <property type="entry name" value="unchar_dom_1"/>
    <property type="match status" value="1"/>
</dbReference>
<feature type="domain" description="Thioesterase" evidence="2">
    <location>
        <begin position="54"/>
        <end position="129"/>
    </location>
</feature>
<dbReference type="InterPro" id="IPR003736">
    <property type="entry name" value="PAAI_dom"/>
</dbReference>
<dbReference type="EMBL" id="JOJP01000001">
    <property type="protein sequence ID" value="KEI71969.1"/>
    <property type="molecule type" value="Genomic_DNA"/>
</dbReference>
<dbReference type="InterPro" id="IPR006683">
    <property type="entry name" value="Thioestr_dom"/>
</dbReference>
<name>A0A081KCU3_9GAMM</name>
<protein>
    <submittedName>
        <fullName evidence="3">Thioesterase</fullName>
    </submittedName>
</protein>
<dbReference type="Proteomes" id="UP000027997">
    <property type="component" value="Unassembled WGS sequence"/>
</dbReference>
<dbReference type="Pfam" id="PF03061">
    <property type="entry name" value="4HBT"/>
    <property type="match status" value="1"/>
</dbReference>
<keyword evidence="1" id="KW-0378">Hydrolase</keyword>
<evidence type="ECO:0000313" key="4">
    <source>
        <dbReference type="Proteomes" id="UP000027997"/>
    </source>
</evidence>
<evidence type="ECO:0000313" key="3">
    <source>
        <dbReference type="EMBL" id="KEI71969.1"/>
    </source>
</evidence>
<keyword evidence="4" id="KW-1185">Reference proteome</keyword>
<dbReference type="CDD" id="cd03443">
    <property type="entry name" value="PaaI_thioesterase"/>
    <property type="match status" value="1"/>
</dbReference>
<organism evidence="3 4">
    <name type="scientific">Endozoicomonas elysicola</name>
    <dbReference type="NCBI Taxonomy" id="305900"/>
    <lineage>
        <taxon>Bacteria</taxon>
        <taxon>Pseudomonadati</taxon>
        <taxon>Pseudomonadota</taxon>
        <taxon>Gammaproteobacteria</taxon>
        <taxon>Oceanospirillales</taxon>
        <taxon>Endozoicomonadaceae</taxon>
        <taxon>Endozoicomonas</taxon>
    </lineage>
</organism>
<gene>
    <name evidence="3" type="ORF">GV64_15655</name>
</gene>
<dbReference type="AlphaFoldDB" id="A0A081KCU3"/>
<dbReference type="Gene3D" id="3.10.129.10">
    <property type="entry name" value="Hotdog Thioesterase"/>
    <property type="match status" value="1"/>
</dbReference>
<dbReference type="SUPFAM" id="SSF54637">
    <property type="entry name" value="Thioesterase/thiol ester dehydrase-isomerase"/>
    <property type="match status" value="1"/>
</dbReference>
<evidence type="ECO:0000256" key="1">
    <source>
        <dbReference type="ARBA" id="ARBA00022801"/>
    </source>
</evidence>
<evidence type="ECO:0000259" key="2">
    <source>
        <dbReference type="Pfam" id="PF03061"/>
    </source>
</evidence>
<sequence>MMLTEEQLTEFASNFVKVIPHCLHLNMSLIKAGRDGIELEMPYDDRLVGNPETGVIHSGAITTLMDSCCGLAVFTRMEQLEACPTLDLRIDHMKTAEPGKAVRAFAEAYHITRSMVFTRGVVYQESRDKPVAHAVGTFMRVGRNSMKSMQEHFQ</sequence>
<dbReference type="InterPro" id="IPR029069">
    <property type="entry name" value="HotDog_dom_sf"/>
</dbReference>
<dbReference type="GO" id="GO:0061522">
    <property type="term" value="F:1,4-dihydroxy-2-naphthoyl-CoA thioesterase activity"/>
    <property type="evidence" value="ECO:0007669"/>
    <property type="project" value="TreeGrafter"/>
</dbReference>
<accession>A0A081KCU3</accession>
<dbReference type="eggNOG" id="COG2050">
    <property type="taxonomic scope" value="Bacteria"/>
</dbReference>
<dbReference type="RefSeq" id="WP_020584481.1">
    <property type="nucleotide sequence ID" value="NZ_JOJP01000001.1"/>
</dbReference>
<proteinExistence type="predicted"/>
<dbReference type="PANTHER" id="PTHR43240">
    <property type="entry name" value="1,4-DIHYDROXY-2-NAPHTHOYL-COA THIOESTERASE 1"/>
    <property type="match status" value="1"/>
</dbReference>